<dbReference type="Gene3D" id="3.40.190.150">
    <property type="entry name" value="Bordetella uptake gene, domain 1"/>
    <property type="match status" value="1"/>
</dbReference>
<dbReference type="InterPro" id="IPR005064">
    <property type="entry name" value="BUG"/>
</dbReference>
<feature type="region of interest" description="Disordered" evidence="2">
    <location>
        <begin position="172"/>
        <end position="193"/>
    </location>
</feature>
<protein>
    <submittedName>
        <fullName evidence="3">Tripartite tricarboxylate transporter substrate binding protein</fullName>
    </submittedName>
</protein>
<dbReference type="InterPro" id="IPR042100">
    <property type="entry name" value="Bug_dom1"/>
</dbReference>
<sequence>MRGLGPRVAPTSLTAERLLVRGDGAFLAGGRGLGDRHIVDLVDAVGARAVHGRHVEQRAGIAAAGPSAAGAHGGADRTRTLHGRRQRDRALRLRRRAYARCSFRLLLAQGGQRRGQNKRCHQREMLRHRTLLLRLYRHRQGGGALMHVKAIDRCARVAGRAGVKSGNHLRPAAAAGCTPRAPGSAMPRPRPLKRASQGRETSAMKFAHAAAVAAVLAAVAPPSAIAQDHYPSKPVRIVVGFVPGSSMDAVARLMANEWSQRLKGQFVVENRPGAASAIAADIVARAPKDGYTLLTGGTVNVSTGLINSKQAFDIVRDFSPVIAVAGQPMILAVHPSLGVNTLAEFIALAKSKPGALSYGSTGIGATPHLFTELFAQRTGIKMTHVPYQGSPQATTDLLAGRIELMFSPATAVLPHIQAGTLKALAVSSAKRTAAAPQVPTLKEAGVDLDATVWFAIWAPAGTPRAVVDLLSRTGNEGLKSPEAQALLTAQGFDPIGGSPDDFARLQTEELAKWKAAVQAAGIGQ</sequence>
<name>A0A345ZRT1_9HYPH</name>
<reference evidence="3 4" key="1">
    <citation type="submission" date="2018-07" db="EMBL/GenBank/DDBJ databases">
        <authorList>
            <person name="Quirk P.G."/>
            <person name="Krulwich T.A."/>
        </authorList>
    </citation>
    <scope>NUCLEOTIDE SEQUENCE [LARGE SCALE GENOMIC DNA]</scope>
    <source>
        <strain evidence="3 4">CC-BB4</strain>
    </source>
</reference>
<evidence type="ECO:0000313" key="4">
    <source>
        <dbReference type="Proteomes" id="UP000254889"/>
    </source>
</evidence>
<evidence type="ECO:0000256" key="2">
    <source>
        <dbReference type="SAM" id="MobiDB-lite"/>
    </source>
</evidence>
<comment type="similarity">
    <text evidence="1">Belongs to the UPF0065 (bug) family.</text>
</comment>
<dbReference type="EMBL" id="CP031417">
    <property type="protein sequence ID" value="AXK79628.1"/>
    <property type="molecule type" value="Genomic_DNA"/>
</dbReference>
<dbReference type="AlphaFoldDB" id="A0A345ZRT1"/>
<evidence type="ECO:0000313" key="3">
    <source>
        <dbReference type="EMBL" id="AXK79628.1"/>
    </source>
</evidence>
<organism evidence="3 4">
    <name type="scientific">Pseudolabrys taiwanensis</name>
    <dbReference type="NCBI Taxonomy" id="331696"/>
    <lineage>
        <taxon>Bacteria</taxon>
        <taxon>Pseudomonadati</taxon>
        <taxon>Pseudomonadota</taxon>
        <taxon>Alphaproteobacteria</taxon>
        <taxon>Hyphomicrobiales</taxon>
        <taxon>Xanthobacteraceae</taxon>
        <taxon>Pseudolabrys</taxon>
    </lineage>
</organism>
<dbReference type="SUPFAM" id="SSF53850">
    <property type="entry name" value="Periplasmic binding protein-like II"/>
    <property type="match status" value="1"/>
</dbReference>
<accession>A0A345ZRT1</accession>
<dbReference type="CDD" id="cd07012">
    <property type="entry name" value="PBP2_Bug_TTT"/>
    <property type="match status" value="1"/>
</dbReference>
<dbReference type="OrthoDB" id="9780943at2"/>
<keyword evidence="4" id="KW-1185">Reference proteome</keyword>
<dbReference type="Gene3D" id="3.40.190.10">
    <property type="entry name" value="Periplasmic binding protein-like II"/>
    <property type="match status" value="1"/>
</dbReference>
<dbReference type="PANTHER" id="PTHR42928">
    <property type="entry name" value="TRICARBOXYLATE-BINDING PROTEIN"/>
    <property type="match status" value="1"/>
</dbReference>
<evidence type="ECO:0000256" key="1">
    <source>
        <dbReference type="ARBA" id="ARBA00006987"/>
    </source>
</evidence>
<dbReference type="KEGG" id="ptaw:DW352_03305"/>
<proteinExistence type="inferred from homology"/>
<feature type="region of interest" description="Disordered" evidence="2">
    <location>
        <begin position="63"/>
        <end position="86"/>
    </location>
</feature>
<dbReference type="PANTHER" id="PTHR42928:SF5">
    <property type="entry name" value="BLR1237 PROTEIN"/>
    <property type="match status" value="1"/>
</dbReference>
<dbReference type="Pfam" id="PF03401">
    <property type="entry name" value="TctC"/>
    <property type="match status" value="1"/>
</dbReference>
<dbReference type="Proteomes" id="UP000254889">
    <property type="component" value="Chromosome"/>
</dbReference>
<gene>
    <name evidence="3" type="ORF">DW352_03305</name>
</gene>